<dbReference type="PANTHER" id="PTHR42791:SF1">
    <property type="entry name" value="N-ACETYLTRANSFERASE DOMAIN-CONTAINING PROTEIN"/>
    <property type="match status" value="1"/>
</dbReference>
<dbReference type="EMBL" id="JAXLQG010000003">
    <property type="protein sequence ID" value="KAK5541992.1"/>
    <property type="molecule type" value="Genomic_DNA"/>
</dbReference>
<evidence type="ECO:0000313" key="3">
    <source>
        <dbReference type="Proteomes" id="UP001345827"/>
    </source>
</evidence>
<dbReference type="SUPFAM" id="SSF55729">
    <property type="entry name" value="Acyl-CoA N-acyltransferases (Nat)"/>
    <property type="match status" value="1"/>
</dbReference>
<name>A0AAV9QIK2_9PEZI</name>
<dbReference type="AlphaFoldDB" id="A0AAV9QIK2"/>
<proteinExistence type="predicted"/>
<dbReference type="InterPro" id="IPR052523">
    <property type="entry name" value="Trichothecene_AcTrans"/>
</dbReference>
<reference evidence="2 3" key="1">
    <citation type="submission" date="2023-06" db="EMBL/GenBank/DDBJ databases">
        <title>Black Yeasts Isolated from many extreme environments.</title>
        <authorList>
            <person name="Coleine C."/>
            <person name="Stajich J.E."/>
            <person name="Selbmann L."/>
        </authorList>
    </citation>
    <scope>NUCLEOTIDE SEQUENCE [LARGE SCALE GENOMIC DNA]</scope>
    <source>
        <strain evidence="2 3">CCFEE 5887</strain>
    </source>
</reference>
<protein>
    <recommendedName>
        <fullName evidence="4">N-acetyltransferase domain-containing protein</fullName>
    </recommendedName>
</protein>
<evidence type="ECO:0000313" key="2">
    <source>
        <dbReference type="EMBL" id="KAK5541992.1"/>
    </source>
</evidence>
<accession>A0AAV9QIK2</accession>
<evidence type="ECO:0008006" key="4">
    <source>
        <dbReference type="Google" id="ProtNLM"/>
    </source>
</evidence>
<dbReference type="PANTHER" id="PTHR42791">
    <property type="entry name" value="GNAT FAMILY ACETYLTRANSFERASE"/>
    <property type="match status" value="1"/>
</dbReference>
<evidence type="ECO:0000256" key="1">
    <source>
        <dbReference type="SAM" id="MobiDB-lite"/>
    </source>
</evidence>
<dbReference type="Proteomes" id="UP001345827">
    <property type="component" value="Unassembled WGS sequence"/>
</dbReference>
<sequence>MDGDTLDVPLPTGANISVTSLVTSSNSGTTNGDTTPDGTRTSTPSIKITSSRSEEYQHRLAEICSRATVDDPLNVIFQQDKTGRSTHVTTELLYPAARARIETKVKAGASVVEAANFAAVVCWEPAEATAAHPDLSEIELEEIGRARPIFASFIRQMQEVRIRTLGRGQAYWNMSLMARDPDRKDKGVVRAVIEPYVERAKREGVPIWLCAANERARDVYAYFGFRTVGITWSYLDVEKEKGEGDGQQMGVPTWCMICNWPVDKTKILMMERNGMLEC</sequence>
<comment type="caution">
    <text evidence="2">The sequence shown here is derived from an EMBL/GenBank/DDBJ whole genome shotgun (WGS) entry which is preliminary data.</text>
</comment>
<feature type="region of interest" description="Disordered" evidence="1">
    <location>
        <begin position="22"/>
        <end position="44"/>
    </location>
</feature>
<gene>
    <name evidence="2" type="ORF">LTR25_001877</name>
</gene>
<dbReference type="InterPro" id="IPR016181">
    <property type="entry name" value="Acyl_CoA_acyltransferase"/>
</dbReference>
<dbReference type="Gene3D" id="3.40.630.30">
    <property type="match status" value="1"/>
</dbReference>
<organism evidence="2 3">
    <name type="scientific">Vermiconidia calcicola</name>
    <dbReference type="NCBI Taxonomy" id="1690605"/>
    <lineage>
        <taxon>Eukaryota</taxon>
        <taxon>Fungi</taxon>
        <taxon>Dikarya</taxon>
        <taxon>Ascomycota</taxon>
        <taxon>Pezizomycotina</taxon>
        <taxon>Dothideomycetes</taxon>
        <taxon>Dothideomycetidae</taxon>
        <taxon>Mycosphaerellales</taxon>
        <taxon>Extremaceae</taxon>
        <taxon>Vermiconidia</taxon>
    </lineage>
</organism>
<feature type="compositionally biased region" description="Low complexity" evidence="1">
    <location>
        <begin position="22"/>
        <end position="41"/>
    </location>
</feature>
<keyword evidence="3" id="KW-1185">Reference proteome</keyword>